<evidence type="ECO:0000313" key="2">
    <source>
        <dbReference type="Proteomes" id="UP000019184"/>
    </source>
</evidence>
<gene>
    <name evidence="1" type="ORF">BN874_2900001</name>
</gene>
<protein>
    <submittedName>
        <fullName evidence="1">Uncharacterized protein</fullName>
    </submittedName>
</protein>
<comment type="caution">
    <text evidence="1">The sequence shown here is derived from an EMBL/GenBank/DDBJ whole genome shotgun (WGS) entry which is preliminary data.</text>
</comment>
<dbReference type="Proteomes" id="UP000019184">
    <property type="component" value="Unassembled WGS sequence"/>
</dbReference>
<proteinExistence type="predicted"/>
<accession>A0A7U7GCW4</accession>
<organism evidence="1 2">
    <name type="scientific">Candidatus Contendobacter odensis Run_B_J11</name>
    <dbReference type="NCBI Taxonomy" id="1400861"/>
    <lineage>
        <taxon>Bacteria</taxon>
        <taxon>Pseudomonadati</taxon>
        <taxon>Pseudomonadota</taxon>
        <taxon>Gammaproteobacteria</taxon>
        <taxon>Candidatus Competibacteraceae</taxon>
        <taxon>Candidatus Contendibacter</taxon>
    </lineage>
</organism>
<keyword evidence="2" id="KW-1185">Reference proteome</keyword>
<evidence type="ECO:0000313" key="1">
    <source>
        <dbReference type="EMBL" id="CDH45822.1"/>
    </source>
</evidence>
<dbReference type="EMBL" id="CBTK010000213">
    <property type="protein sequence ID" value="CDH45822.1"/>
    <property type="molecule type" value="Genomic_DNA"/>
</dbReference>
<reference evidence="1 2" key="1">
    <citation type="journal article" date="2014" name="ISME J.">
        <title>Candidatus Competibacter-lineage genomes retrieved from metagenomes reveal functional metabolic diversity.</title>
        <authorList>
            <person name="McIlroy S.J."/>
            <person name="Albertsen M."/>
            <person name="Andresen E.K."/>
            <person name="Saunders A.M."/>
            <person name="Kristiansen R."/>
            <person name="Stokholm-Bjerregaard M."/>
            <person name="Nielsen K.L."/>
            <person name="Nielsen P.H."/>
        </authorList>
    </citation>
    <scope>NUCLEOTIDE SEQUENCE [LARGE SCALE GENOMIC DNA]</scope>
    <source>
        <strain evidence="1 2">Run_B_J11</strain>
    </source>
</reference>
<sequence length="222" mass="24084">MLAEAPQRIREKRVKGYRELGEYWLDDNGQDLRPVTALPAGPEPVIPSTPTPPATGPALYWRLRIQDQADQAALENVGQTVARQLETVGWRITNPGAGESVLHGFWTPLVSGTPHGRVELLPGHEPVVAFLLLVARRFTGLRVAHEDQQILTDWPQELPVSDQILETLGLKPVSTERLLAAMVPAAFGASSPVAGLDTPKMRRAIPSIASAASGSTRFVNAR</sequence>
<dbReference type="AlphaFoldDB" id="A0A7U7GCW4"/>
<name>A0A7U7GCW4_9GAMM</name>